<keyword evidence="4" id="KW-0808">Transferase</keyword>
<dbReference type="PIRSF" id="PIRSF006487">
    <property type="entry name" value="GcvT"/>
    <property type="match status" value="1"/>
</dbReference>
<comment type="catalytic activity">
    <reaction evidence="6">
        <text>N(6)-[(R)-S(8)-aminomethyldihydrolipoyl]-L-lysyl-[protein] + (6S)-5,6,7,8-tetrahydrofolate = N(6)-[(R)-dihydrolipoyl]-L-lysyl-[protein] + (6R)-5,10-methylene-5,6,7,8-tetrahydrofolate + NH4(+)</text>
        <dbReference type="Rhea" id="RHEA:16945"/>
        <dbReference type="Rhea" id="RHEA-COMP:10475"/>
        <dbReference type="Rhea" id="RHEA-COMP:10492"/>
        <dbReference type="ChEBI" id="CHEBI:15636"/>
        <dbReference type="ChEBI" id="CHEBI:28938"/>
        <dbReference type="ChEBI" id="CHEBI:57453"/>
        <dbReference type="ChEBI" id="CHEBI:83100"/>
        <dbReference type="ChEBI" id="CHEBI:83143"/>
        <dbReference type="EC" id="2.1.2.10"/>
    </reaction>
</comment>
<dbReference type="SUPFAM" id="SSF103025">
    <property type="entry name" value="Folate-binding domain"/>
    <property type="match status" value="1"/>
</dbReference>
<dbReference type="KEGG" id="sna:Snas_3617"/>
<evidence type="ECO:0000259" key="9">
    <source>
        <dbReference type="Pfam" id="PF08669"/>
    </source>
</evidence>
<dbReference type="PANTHER" id="PTHR43757">
    <property type="entry name" value="AMINOMETHYLTRANSFERASE"/>
    <property type="match status" value="1"/>
</dbReference>
<dbReference type="GO" id="GO:0008483">
    <property type="term" value="F:transaminase activity"/>
    <property type="evidence" value="ECO:0007669"/>
    <property type="project" value="UniProtKB-KW"/>
</dbReference>
<evidence type="ECO:0000259" key="8">
    <source>
        <dbReference type="Pfam" id="PF01571"/>
    </source>
</evidence>
<dbReference type="GO" id="GO:0004047">
    <property type="term" value="F:aminomethyltransferase activity"/>
    <property type="evidence" value="ECO:0007669"/>
    <property type="project" value="UniProtKB-EC"/>
</dbReference>
<dbReference type="InterPro" id="IPR013977">
    <property type="entry name" value="GcvT_C"/>
</dbReference>
<keyword evidence="11" id="KW-1185">Reference proteome</keyword>
<feature type="compositionally biased region" description="Low complexity" evidence="7">
    <location>
        <begin position="398"/>
        <end position="410"/>
    </location>
</feature>
<dbReference type="Gene3D" id="3.30.1360.120">
    <property type="entry name" value="Probable tRNA modification gtpase trme, domain 1"/>
    <property type="match status" value="1"/>
</dbReference>
<evidence type="ECO:0000256" key="6">
    <source>
        <dbReference type="ARBA" id="ARBA00047665"/>
    </source>
</evidence>
<dbReference type="AlphaFoldDB" id="D3PWQ5"/>
<name>D3PWQ5_STANL</name>
<dbReference type="SUPFAM" id="SSF101790">
    <property type="entry name" value="Aminomethyltransferase beta-barrel domain"/>
    <property type="match status" value="1"/>
</dbReference>
<dbReference type="PANTHER" id="PTHR43757:SF2">
    <property type="entry name" value="AMINOMETHYLTRANSFERASE, MITOCHONDRIAL"/>
    <property type="match status" value="1"/>
</dbReference>
<comment type="similarity">
    <text evidence="1">Belongs to the GcvT family.</text>
</comment>
<dbReference type="HOGENOM" id="CLU_007884_10_2_11"/>
<dbReference type="GO" id="GO:0006546">
    <property type="term" value="P:glycine catabolic process"/>
    <property type="evidence" value="ECO:0007669"/>
    <property type="project" value="InterPro"/>
</dbReference>
<dbReference type="Pfam" id="PF08669">
    <property type="entry name" value="GCV_T_C"/>
    <property type="match status" value="1"/>
</dbReference>
<dbReference type="EMBL" id="CP001778">
    <property type="protein sequence ID" value="ADD43277.1"/>
    <property type="molecule type" value="Genomic_DNA"/>
</dbReference>
<evidence type="ECO:0000256" key="2">
    <source>
        <dbReference type="ARBA" id="ARBA00012616"/>
    </source>
</evidence>
<evidence type="ECO:0000313" key="11">
    <source>
        <dbReference type="Proteomes" id="UP000000844"/>
    </source>
</evidence>
<dbReference type="eggNOG" id="COG0404">
    <property type="taxonomic scope" value="Bacteria"/>
</dbReference>
<organism evidence="10 11">
    <name type="scientific">Stackebrandtia nassauensis (strain DSM 44728 / CIP 108903 / NRRL B-16338 / NBRC 102104 / LLR-40K-21)</name>
    <dbReference type="NCBI Taxonomy" id="446470"/>
    <lineage>
        <taxon>Bacteria</taxon>
        <taxon>Bacillati</taxon>
        <taxon>Actinomycetota</taxon>
        <taxon>Actinomycetes</taxon>
        <taxon>Glycomycetales</taxon>
        <taxon>Glycomycetaceae</taxon>
        <taxon>Stackebrandtia</taxon>
    </lineage>
</organism>
<proteinExistence type="inferred from homology"/>
<protein>
    <recommendedName>
        <fullName evidence="2">aminomethyltransferase</fullName>
        <ecNumber evidence="2">2.1.2.10</ecNumber>
    </recommendedName>
    <alternativeName>
        <fullName evidence="5">Glycine cleavage system T protein</fullName>
    </alternativeName>
</protein>
<dbReference type="EC" id="2.1.2.10" evidence="2"/>
<feature type="region of interest" description="Disordered" evidence="7">
    <location>
        <begin position="380"/>
        <end position="410"/>
    </location>
</feature>
<gene>
    <name evidence="10" type="ordered locus">Snas_3617</name>
</gene>
<feature type="domain" description="Aminomethyltransferase C-terminal" evidence="9">
    <location>
        <begin position="251"/>
        <end position="326"/>
    </location>
</feature>
<dbReference type="GO" id="GO:0005960">
    <property type="term" value="C:glycine cleavage complex"/>
    <property type="evidence" value="ECO:0007669"/>
    <property type="project" value="InterPro"/>
</dbReference>
<evidence type="ECO:0000256" key="7">
    <source>
        <dbReference type="SAM" id="MobiDB-lite"/>
    </source>
</evidence>
<feature type="domain" description="GCVT N-terminal" evidence="8">
    <location>
        <begin position="5"/>
        <end position="232"/>
    </location>
</feature>
<accession>D3PWQ5</accession>
<evidence type="ECO:0000256" key="3">
    <source>
        <dbReference type="ARBA" id="ARBA00022576"/>
    </source>
</evidence>
<evidence type="ECO:0000256" key="1">
    <source>
        <dbReference type="ARBA" id="ARBA00008609"/>
    </source>
</evidence>
<sequence length="410" mass="44372">MPAEFAGAVTEHEAVRESVGVFDLSHKGKLVISGSDPAHVLNRCLTNDVHHLTSPGKTQYTLACDDDGGVIADGMLYRFDRDSFMMFPSGAGWLDFAKRLDAEVGDEITIGVIHDSHGILSLQGPEAAVTLRRLGLAAPQEYMFFDISQAEWGNSFICRTDFAGQPGFDIIATNPVIAAMWDELLDAGVTPCGLRARDSLRLEAGNALHGTDFNEHVTAIEARLAWAIGWNKRQFWGKEALEAQRTTGTQRRIFGLTATSPATLETGATIYDGQQQVGTITSACHSPTLNKPIALALFEPIYQAGTELQVDTTTGRVAATVTKPPFGTTPQPASLPRPRVMTAGRCLATRALRRPHHRYWPSARCSRPVPLGLRDHATASHGVRLRTYSPGGTRTNPSAQASSSRSRASK</sequence>
<dbReference type="NCBIfam" id="TIGR00528">
    <property type="entry name" value="gcvT"/>
    <property type="match status" value="1"/>
</dbReference>
<evidence type="ECO:0000256" key="5">
    <source>
        <dbReference type="ARBA" id="ARBA00031395"/>
    </source>
</evidence>
<dbReference type="InterPro" id="IPR029043">
    <property type="entry name" value="GcvT/YgfZ_C"/>
</dbReference>
<evidence type="ECO:0000256" key="4">
    <source>
        <dbReference type="ARBA" id="ARBA00022679"/>
    </source>
</evidence>
<evidence type="ECO:0000313" key="10">
    <source>
        <dbReference type="EMBL" id="ADD43277.1"/>
    </source>
</evidence>
<dbReference type="InterPro" id="IPR006223">
    <property type="entry name" value="GcvT"/>
</dbReference>
<keyword evidence="3" id="KW-0032">Aminotransferase</keyword>
<dbReference type="InterPro" id="IPR027266">
    <property type="entry name" value="TrmE/GcvT-like"/>
</dbReference>
<dbReference type="GO" id="GO:0005829">
    <property type="term" value="C:cytosol"/>
    <property type="evidence" value="ECO:0007669"/>
    <property type="project" value="TreeGrafter"/>
</dbReference>
<dbReference type="InterPro" id="IPR028896">
    <property type="entry name" value="GcvT/YgfZ/DmdA"/>
</dbReference>
<dbReference type="STRING" id="446470.Snas_3617"/>
<dbReference type="Proteomes" id="UP000000844">
    <property type="component" value="Chromosome"/>
</dbReference>
<dbReference type="Pfam" id="PF01571">
    <property type="entry name" value="GCV_T"/>
    <property type="match status" value="1"/>
</dbReference>
<reference evidence="10 11" key="1">
    <citation type="journal article" date="2009" name="Stand. Genomic Sci.">
        <title>Complete genome sequence of Stackebrandtia nassauensis type strain (LLR-40K-21).</title>
        <authorList>
            <person name="Munk C."/>
            <person name="Lapidus A."/>
            <person name="Copeland A."/>
            <person name="Jando M."/>
            <person name="Mayilraj S."/>
            <person name="Glavina Del Rio T."/>
            <person name="Nolan M."/>
            <person name="Chen F."/>
            <person name="Lucas S."/>
            <person name="Tice H."/>
            <person name="Cheng J.F."/>
            <person name="Han C."/>
            <person name="Detter J.C."/>
            <person name="Bruce D."/>
            <person name="Goodwin L."/>
            <person name="Chain P."/>
            <person name="Pitluck S."/>
            <person name="Goker M."/>
            <person name="Ovchinikova G."/>
            <person name="Pati A."/>
            <person name="Ivanova N."/>
            <person name="Mavromatis K."/>
            <person name="Chen A."/>
            <person name="Palaniappan K."/>
            <person name="Land M."/>
            <person name="Hauser L."/>
            <person name="Chang Y.J."/>
            <person name="Jeffries C.D."/>
            <person name="Bristow J."/>
            <person name="Eisen J.A."/>
            <person name="Markowitz V."/>
            <person name="Hugenholtz P."/>
            <person name="Kyrpides N.C."/>
            <person name="Klenk H.P."/>
        </authorList>
    </citation>
    <scope>NUCLEOTIDE SEQUENCE [LARGE SCALE GENOMIC DNA]</scope>
    <source>
        <strain evidence="11">DSM 44728 / CIP 108903 / NRRL B-16338 / NBRC 102104 / LLR-40K-21</strain>
    </source>
</reference>
<dbReference type="InterPro" id="IPR006222">
    <property type="entry name" value="GCVT_N"/>
</dbReference>